<feature type="compositionally biased region" description="Polar residues" evidence="1">
    <location>
        <begin position="1"/>
        <end position="34"/>
    </location>
</feature>
<sequence length="741" mass="73063">MHAAANNTTAVLSNPSEATNAPGSVSAEETTSGFAQAGPETSASAGIAPAPGGPAGPGFGGITGGGLASSPNVPRPGTTINPATGKPHTAGLTRAELEQIKSQQKVDEQNRRASFVKSQFGVLASDDAAVNTKEGRRLSELPGREQAAKQLAGTTEGVATPGKELPGGWGAIKPVAAPGTGPDATTSIYEDVTEALDKVGHAAYNLMPTGVKEALSQRRASQTSEPGTSPTARRGSAAAIFESVKQQGSKIAQDIQGTVNQTGRRESSAFKPTTGRTSGTIGSEGSVLSHVKGFMADVLAGPAALADAQVKHVQGTAIAPRTSLPSEEPLGARPGEHTSGVGALPGKSTEAGVAVLPDEKKPAPTLPSQENQGMLPGETSGGVGSLPGKLSEAGVAIPPDVRKAEGTAGGFVSGSGASGAATPSTSGTSGLGMTAGAAALGAGAGAGLAAALPQTHLTQGAARGATDIEATPGVSAPGSSSSTITAQDTRQSNDRTTSLASVTAIRGGTEGERHATSVGSSPLAGEPITTGEGVRAGLASQGEGVLAGQASAARDIPREAIKSQPSTAATGTAAIGATVAGGVPTSDVSHTAQTKSLTPGTVEEGVGHPSTRGAEGTTRQPGTYPAANHGAATTTATAAYHEPVSPASTNSPLTPKSPATKIKDDSAIAEHNGNGNGNGHHQPETSHRRTGSTASTGSNGGKKVGFLKKLKGEIKVISGKIGHDNEKVEEGERIKHGEATA</sequence>
<feature type="compositionally biased region" description="Polar residues" evidence="1">
    <location>
        <begin position="477"/>
        <end position="501"/>
    </location>
</feature>
<evidence type="ECO:0000313" key="3">
    <source>
        <dbReference type="Proteomes" id="UP000279259"/>
    </source>
</evidence>
<gene>
    <name evidence="2" type="ORF">EHS25_009053</name>
</gene>
<feature type="region of interest" description="Disordered" evidence="1">
    <location>
        <begin position="580"/>
        <end position="706"/>
    </location>
</feature>
<feature type="compositionally biased region" description="Low complexity" evidence="1">
    <location>
        <begin position="418"/>
        <end position="428"/>
    </location>
</feature>
<organism evidence="2 3">
    <name type="scientific">Saitozyma podzolica</name>
    <dbReference type="NCBI Taxonomy" id="1890683"/>
    <lineage>
        <taxon>Eukaryota</taxon>
        <taxon>Fungi</taxon>
        <taxon>Dikarya</taxon>
        <taxon>Basidiomycota</taxon>
        <taxon>Agaricomycotina</taxon>
        <taxon>Tremellomycetes</taxon>
        <taxon>Tremellales</taxon>
        <taxon>Trimorphomycetaceae</taxon>
        <taxon>Saitozyma</taxon>
    </lineage>
</organism>
<feature type="region of interest" description="Disordered" evidence="1">
    <location>
        <begin position="469"/>
        <end position="530"/>
    </location>
</feature>
<feature type="region of interest" description="Disordered" evidence="1">
    <location>
        <begin position="255"/>
        <end position="282"/>
    </location>
</feature>
<keyword evidence="3" id="KW-1185">Reference proteome</keyword>
<dbReference type="OrthoDB" id="2593594at2759"/>
<dbReference type="Proteomes" id="UP000279259">
    <property type="component" value="Unassembled WGS sequence"/>
</dbReference>
<feature type="region of interest" description="Disordered" evidence="1">
    <location>
        <begin position="407"/>
        <end position="428"/>
    </location>
</feature>
<name>A0A427YKR1_9TREE</name>
<feature type="region of interest" description="Disordered" evidence="1">
    <location>
        <begin position="318"/>
        <end position="393"/>
    </location>
</feature>
<protein>
    <submittedName>
        <fullName evidence="2">Uncharacterized protein</fullName>
    </submittedName>
</protein>
<evidence type="ECO:0000256" key="1">
    <source>
        <dbReference type="SAM" id="MobiDB-lite"/>
    </source>
</evidence>
<feature type="region of interest" description="Disordered" evidence="1">
    <location>
        <begin position="722"/>
        <end position="741"/>
    </location>
</feature>
<feature type="compositionally biased region" description="Polar residues" evidence="1">
    <location>
        <begin position="218"/>
        <end position="231"/>
    </location>
</feature>
<accession>A0A427YKR1</accession>
<comment type="caution">
    <text evidence="2">The sequence shown here is derived from an EMBL/GenBank/DDBJ whole genome shotgun (WGS) entry which is preliminary data.</text>
</comment>
<dbReference type="EMBL" id="RSCD01000007">
    <property type="protein sequence ID" value="RSH91684.1"/>
    <property type="molecule type" value="Genomic_DNA"/>
</dbReference>
<dbReference type="AlphaFoldDB" id="A0A427YKR1"/>
<reference evidence="2 3" key="1">
    <citation type="submission" date="2018-11" db="EMBL/GenBank/DDBJ databases">
        <title>Genome sequence of Saitozyma podzolica DSM 27192.</title>
        <authorList>
            <person name="Aliyu H."/>
            <person name="Gorte O."/>
            <person name="Ochsenreither K."/>
        </authorList>
    </citation>
    <scope>NUCLEOTIDE SEQUENCE [LARGE SCALE GENOMIC DNA]</scope>
    <source>
        <strain evidence="2 3">DSM 27192</strain>
    </source>
</reference>
<feature type="compositionally biased region" description="Polar residues" evidence="1">
    <location>
        <begin position="270"/>
        <end position="282"/>
    </location>
</feature>
<feature type="region of interest" description="Disordered" evidence="1">
    <location>
        <begin position="1"/>
        <end position="89"/>
    </location>
</feature>
<feature type="compositionally biased region" description="Gly residues" evidence="1">
    <location>
        <begin position="53"/>
        <end position="67"/>
    </location>
</feature>
<feature type="region of interest" description="Disordered" evidence="1">
    <location>
        <begin position="213"/>
        <end position="236"/>
    </location>
</feature>
<evidence type="ECO:0000313" key="2">
    <source>
        <dbReference type="EMBL" id="RSH91684.1"/>
    </source>
</evidence>
<feature type="compositionally biased region" description="Gly residues" evidence="1">
    <location>
        <begin position="407"/>
        <end position="417"/>
    </location>
</feature>
<feature type="compositionally biased region" description="Polar residues" evidence="1">
    <location>
        <begin position="586"/>
        <end position="599"/>
    </location>
</feature>
<proteinExistence type="predicted"/>